<dbReference type="Proteomes" id="UP000324222">
    <property type="component" value="Unassembled WGS sequence"/>
</dbReference>
<comment type="caution">
    <text evidence="1">The sequence shown here is derived from an EMBL/GenBank/DDBJ whole genome shotgun (WGS) entry which is preliminary data.</text>
</comment>
<accession>A0A5B7DET3</accession>
<gene>
    <name evidence="1" type="ORF">E2C01_012699</name>
</gene>
<proteinExistence type="predicted"/>
<protein>
    <submittedName>
        <fullName evidence="1">Uncharacterized protein</fullName>
    </submittedName>
</protein>
<organism evidence="1 2">
    <name type="scientific">Portunus trituberculatus</name>
    <name type="common">Swimming crab</name>
    <name type="synonym">Neptunus trituberculatus</name>
    <dbReference type="NCBI Taxonomy" id="210409"/>
    <lineage>
        <taxon>Eukaryota</taxon>
        <taxon>Metazoa</taxon>
        <taxon>Ecdysozoa</taxon>
        <taxon>Arthropoda</taxon>
        <taxon>Crustacea</taxon>
        <taxon>Multicrustacea</taxon>
        <taxon>Malacostraca</taxon>
        <taxon>Eumalacostraca</taxon>
        <taxon>Eucarida</taxon>
        <taxon>Decapoda</taxon>
        <taxon>Pleocyemata</taxon>
        <taxon>Brachyura</taxon>
        <taxon>Eubrachyura</taxon>
        <taxon>Portunoidea</taxon>
        <taxon>Portunidae</taxon>
        <taxon>Portuninae</taxon>
        <taxon>Portunus</taxon>
    </lineage>
</organism>
<name>A0A5B7DET3_PORTR</name>
<dbReference type="AlphaFoldDB" id="A0A5B7DET3"/>
<reference evidence="1 2" key="1">
    <citation type="submission" date="2019-05" db="EMBL/GenBank/DDBJ databases">
        <title>Another draft genome of Portunus trituberculatus and its Hox gene families provides insights of decapod evolution.</title>
        <authorList>
            <person name="Jeong J.-H."/>
            <person name="Song I."/>
            <person name="Kim S."/>
            <person name="Choi T."/>
            <person name="Kim D."/>
            <person name="Ryu S."/>
            <person name="Kim W."/>
        </authorList>
    </citation>
    <scope>NUCLEOTIDE SEQUENCE [LARGE SCALE GENOMIC DNA]</scope>
    <source>
        <tissue evidence="1">Muscle</tissue>
    </source>
</reference>
<evidence type="ECO:0000313" key="1">
    <source>
        <dbReference type="EMBL" id="MPC19773.1"/>
    </source>
</evidence>
<keyword evidence="2" id="KW-1185">Reference proteome</keyword>
<dbReference type="EMBL" id="VSRR010000802">
    <property type="protein sequence ID" value="MPC19773.1"/>
    <property type="molecule type" value="Genomic_DNA"/>
</dbReference>
<evidence type="ECO:0000313" key="2">
    <source>
        <dbReference type="Proteomes" id="UP000324222"/>
    </source>
</evidence>
<sequence length="102" mass="11174">MAAFPIALGGCVSSPILEAFVTKVSEVEAEIHRRISEAEFCHLISAFCAKDRKMRMRLCLPGAGIEKRLAAKLSGLTARMFSSASQWSVDLTWKMVGLSENL</sequence>